<evidence type="ECO:0000313" key="2">
    <source>
        <dbReference type="EMBL" id="GAA2505730.1"/>
    </source>
</evidence>
<gene>
    <name evidence="2" type="ORF">GCM10010406_47990</name>
</gene>
<sequence>MSGMTLRVYRRTPDGREVEIVSKRTVLGTEVEAAPRWEECSCWLCRRKQSLDGSPSGVGDGRPAQGTENVGGSAL</sequence>
<proteinExistence type="predicted"/>
<protein>
    <submittedName>
        <fullName evidence="2">Uncharacterized protein</fullName>
    </submittedName>
</protein>
<dbReference type="Proteomes" id="UP001501358">
    <property type="component" value="Unassembled WGS sequence"/>
</dbReference>
<reference evidence="2 3" key="1">
    <citation type="journal article" date="2019" name="Int. J. Syst. Evol. Microbiol.">
        <title>The Global Catalogue of Microorganisms (GCM) 10K type strain sequencing project: providing services to taxonomists for standard genome sequencing and annotation.</title>
        <authorList>
            <consortium name="The Broad Institute Genomics Platform"/>
            <consortium name="The Broad Institute Genome Sequencing Center for Infectious Disease"/>
            <person name="Wu L."/>
            <person name="Ma J."/>
        </authorList>
    </citation>
    <scope>NUCLEOTIDE SEQUENCE [LARGE SCALE GENOMIC DNA]</scope>
    <source>
        <strain evidence="2 3">JCM 6307</strain>
    </source>
</reference>
<keyword evidence="3" id="KW-1185">Reference proteome</keyword>
<name>A0ABN3MQN4_9ACTN</name>
<comment type="caution">
    <text evidence="2">The sequence shown here is derived from an EMBL/GenBank/DDBJ whole genome shotgun (WGS) entry which is preliminary data.</text>
</comment>
<evidence type="ECO:0000256" key="1">
    <source>
        <dbReference type="SAM" id="MobiDB-lite"/>
    </source>
</evidence>
<feature type="region of interest" description="Disordered" evidence="1">
    <location>
        <begin position="52"/>
        <end position="75"/>
    </location>
</feature>
<feature type="compositionally biased region" description="Polar residues" evidence="1">
    <location>
        <begin position="66"/>
        <end position="75"/>
    </location>
</feature>
<dbReference type="EMBL" id="BAAATA010000038">
    <property type="protein sequence ID" value="GAA2505730.1"/>
    <property type="molecule type" value="Genomic_DNA"/>
</dbReference>
<accession>A0ABN3MQN4</accession>
<evidence type="ECO:0000313" key="3">
    <source>
        <dbReference type="Proteomes" id="UP001501358"/>
    </source>
</evidence>
<organism evidence="2 3">
    <name type="scientific">Streptomyces thermolineatus</name>
    <dbReference type="NCBI Taxonomy" id="44033"/>
    <lineage>
        <taxon>Bacteria</taxon>
        <taxon>Bacillati</taxon>
        <taxon>Actinomycetota</taxon>
        <taxon>Actinomycetes</taxon>
        <taxon>Kitasatosporales</taxon>
        <taxon>Streptomycetaceae</taxon>
        <taxon>Streptomyces</taxon>
    </lineage>
</organism>